<keyword evidence="1" id="KW-0732">Signal</keyword>
<protein>
    <submittedName>
        <fullName evidence="2">Putative secreted protein</fullName>
    </submittedName>
</protein>
<feature type="chain" id="PRO_5014740269" evidence="1">
    <location>
        <begin position="22"/>
        <end position="68"/>
    </location>
</feature>
<accession>A0A2M4CF70</accession>
<evidence type="ECO:0000256" key="1">
    <source>
        <dbReference type="SAM" id="SignalP"/>
    </source>
</evidence>
<name>A0A2M4CF70_9DIPT</name>
<reference evidence="2" key="1">
    <citation type="submission" date="2018-01" db="EMBL/GenBank/DDBJ databases">
        <title>An insight into the sialome of Amazonian anophelines.</title>
        <authorList>
            <person name="Ribeiro J.M."/>
            <person name="Scarpassa V."/>
            <person name="Calvo E."/>
        </authorList>
    </citation>
    <scope>NUCLEOTIDE SEQUENCE</scope>
    <source>
        <tissue evidence="2">Salivary glands</tissue>
    </source>
</reference>
<dbReference type="EMBL" id="GGFJ01014758">
    <property type="protein sequence ID" value="MBW63899.1"/>
    <property type="molecule type" value="Transcribed_RNA"/>
</dbReference>
<sequence>MIRFLCFLFPFFLPFFQVNFPLQVLDLISESLSVYTRSPLPPPNRPVCQVFVARGTGVVHGSSTGTDV</sequence>
<feature type="signal peptide" evidence="1">
    <location>
        <begin position="1"/>
        <end position="21"/>
    </location>
</feature>
<evidence type="ECO:0000313" key="2">
    <source>
        <dbReference type="EMBL" id="MBW63899.1"/>
    </source>
</evidence>
<proteinExistence type="predicted"/>
<organism evidence="2">
    <name type="scientific">Anopheles marajoara</name>
    <dbReference type="NCBI Taxonomy" id="58244"/>
    <lineage>
        <taxon>Eukaryota</taxon>
        <taxon>Metazoa</taxon>
        <taxon>Ecdysozoa</taxon>
        <taxon>Arthropoda</taxon>
        <taxon>Hexapoda</taxon>
        <taxon>Insecta</taxon>
        <taxon>Pterygota</taxon>
        <taxon>Neoptera</taxon>
        <taxon>Endopterygota</taxon>
        <taxon>Diptera</taxon>
        <taxon>Nematocera</taxon>
        <taxon>Culicoidea</taxon>
        <taxon>Culicidae</taxon>
        <taxon>Anophelinae</taxon>
        <taxon>Anopheles</taxon>
    </lineage>
</organism>
<dbReference type="AlphaFoldDB" id="A0A2M4CF70"/>